<name>A0A1I5SYY5_9EURY</name>
<organism evidence="2 3">
    <name type="scientific">Halolamina pelagica</name>
    <dbReference type="NCBI Taxonomy" id="699431"/>
    <lineage>
        <taxon>Archaea</taxon>
        <taxon>Methanobacteriati</taxon>
        <taxon>Methanobacteriota</taxon>
        <taxon>Stenosarchaea group</taxon>
        <taxon>Halobacteria</taxon>
        <taxon>Halobacteriales</taxon>
        <taxon>Haloferacaceae</taxon>
    </lineage>
</organism>
<gene>
    <name evidence="2" type="ORF">SAMN05216277_10782</name>
</gene>
<keyword evidence="3" id="KW-1185">Reference proteome</keyword>
<sequence>MDVSRRTLLGTVAVGTVLTAGCTGNSSPPGGDRMTTETESPTATVQVRSHPELGGVLVGPEGMTLYAFDQDTQGSGESTCSGGCLENWPALTVDGEPSAGRDVTAALSTFERDDGTTQVAANGWPLYYFTPDEEPGDATGQGASDAWWVLRPDGSPVRSTGTDTGSGGSEDTATPTDSRY</sequence>
<dbReference type="PANTHER" id="PTHR39335:SF1">
    <property type="entry name" value="BLL4220 PROTEIN"/>
    <property type="match status" value="1"/>
</dbReference>
<accession>A0A1I5SYY5</accession>
<dbReference type="InterPro" id="IPR005297">
    <property type="entry name" value="Lipoprotein_repeat"/>
</dbReference>
<feature type="region of interest" description="Disordered" evidence="1">
    <location>
        <begin position="132"/>
        <end position="180"/>
    </location>
</feature>
<keyword evidence="2" id="KW-0449">Lipoprotein</keyword>
<evidence type="ECO:0000313" key="3">
    <source>
        <dbReference type="Proteomes" id="UP000183769"/>
    </source>
</evidence>
<dbReference type="Proteomes" id="UP000183769">
    <property type="component" value="Unassembled WGS sequence"/>
</dbReference>
<evidence type="ECO:0000256" key="1">
    <source>
        <dbReference type="SAM" id="MobiDB-lite"/>
    </source>
</evidence>
<dbReference type="EMBL" id="FOXI01000007">
    <property type="protein sequence ID" value="SFP75985.1"/>
    <property type="molecule type" value="Genomic_DNA"/>
</dbReference>
<dbReference type="GO" id="GO:0043448">
    <property type="term" value="P:alkane catabolic process"/>
    <property type="evidence" value="ECO:0007669"/>
    <property type="project" value="TreeGrafter"/>
</dbReference>
<evidence type="ECO:0000313" key="2">
    <source>
        <dbReference type="EMBL" id="SFP75985.1"/>
    </source>
</evidence>
<dbReference type="Pfam" id="PF03640">
    <property type="entry name" value="Lipoprotein_15"/>
    <property type="match status" value="2"/>
</dbReference>
<dbReference type="AlphaFoldDB" id="A0A1I5SYY5"/>
<protein>
    <submittedName>
        <fullName evidence="2">Predicted lipoprotein with conserved Yx(FWY)xxD motif</fullName>
    </submittedName>
</protein>
<proteinExistence type="predicted"/>
<dbReference type="PROSITE" id="PS51257">
    <property type="entry name" value="PROKAR_LIPOPROTEIN"/>
    <property type="match status" value="1"/>
</dbReference>
<dbReference type="PANTHER" id="PTHR39335">
    <property type="entry name" value="BLL4220 PROTEIN"/>
    <property type="match status" value="1"/>
</dbReference>
<reference evidence="3" key="1">
    <citation type="submission" date="2016-10" db="EMBL/GenBank/DDBJ databases">
        <authorList>
            <person name="Varghese N."/>
            <person name="Submissions S."/>
        </authorList>
    </citation>
    <scope>NUCLEOTIDE SEQUENCE [LARGE SCALE GENOMIC DNA]</scope>
    <source>
        <strain evidence="3">CGMCC 1.10329</strain>
    </source>
</reference>